<keyword evidence="5" id="KW-0539">Nucleus</keyword>
<feature type="compositionally biased region" description="Polar residues" evidence="7">
    <location>
        <begin position="196"/>
        <end position="208"/>
    </location>
</feature>
<dbReference type="GO" id="GO:0005634">
    <property type="term" value="C:nucleus"/>
    <property type="evidence" value="ECO:0007669"/>
    <property type="project" value="UniProtKB-SubCell"/>
</dbReference>
<dbReference type="PANTHER" id="PTHR13690:SF124">
    <property type="entry name" value="TRANSCRIPTION FACTOR RF2A"/>
    <property type="match status" value="1"/>
</dbReference>
<feature type="compositionally biased region" description="Polar residues" evidence="7">
    <location>
        <begin position="33"/>
        <end position="45"/>
    </location>
</feature>
<gene>
    <name evidence="9" type="ORF">WJX74_010263</name>
</gene>
<dbReference type="AlphaFoldDB" id="A0AAW1RM46"/>
<dbReference type="GO" id="GO:0003677">
    <property type="term" value="F:DNA binding"/>
    <property type="evidence" value="ECO:0007669"/>
    <property type="project" value="UniProtKB-KW"/>
</dbReference>
<evidence type="ECO:0000256" key="2">
    <source>
        <dbReference type="ARBA" id="ARBA00023015"/>
    </source>
</evidence>
<organism evidence="9 10">
    <name type="scientific">Apatococcus lobatus</name>
    <dbReference type="NCBI Taxonomy" id="904363"/>
    <lineage>
        <taxon>Eukaryota</taxon>
        <taxon>Viridiplantae</taxon>
        <taxon>Chlorophyta</taxon>
        <taxon>core chlorophytes</taxon>
        <taxon>Trebouxiophyceae</taxon>
        <taxon>Chlorellales</taxon>
        <taxon>Chlorellaceae</taxon>
        <taxon>Apatococcus</taxon>
    </lineage>
</organism>
<dbReference type="InterPro" id="IPR046347">
    <property type="entry name" value="bZIP_sf"/>
</dbReference>
<feature type="region of interest" description="Disordered" evidence="7">
    <location>
        <begin position="1"/>
        <end position="74"/>
    </location>
</feature>
<dbReference type="InterPro" id="IPR044759">
    <property type="entry name" value="bZIP_RF2"/>
</dbReference>
<evidence type="ECO:0000256" key="5">
    <source>
        <dbReference type="ARBA" id="ARBA00023242"/>
    </source>
</evidence>
<dbReference type="Gene3D" id="1.20.5.170">
    <property type="match status" value="1"/>
</dbReference>
<dbReference type="PROSITE" id="PS50217">
    <property type="entry name" value="BZIP"/>
    <property type="match status" value="1"/>
</dbReference>
<feature type="domain" description="BZIP" evidence="8">
    <location>
        <begin position="299"/>
        <end position="362"/>
    </location>
</feature>
<evidence type="ECO:0000256" key="6">
    <source>
        <dbReference type="SAM" id="Coils"/>
    </source>
</evidence>
<dbReference type="PANTHER" id="PTHR13690">
    <property type="entry name" value="TRANSCRIPTION FACTOR POSF21-RELATED"/>
    <property type="match status" value="1"/>
</dbReference>
<evidence type="ECO:0000256" key="4">
    <source>
        <dbReference type="ARBA" id="ARBA00023163"/>
    </source>
</evidence>
<comment type="caution">
    <text evidence="9">The sequence shown here is derived from an EMBL/GenBank/DDBJ whole genome shotgun (WGS) entry which is preliminary data.</text>
</comment>
<keyword evidence="10" id="KW-1185">Reference proteome</keyword>
<comment type="subcellular location">
    <subcellularLocation>
        <location evidence="1">Nucleus</location>
    </subcellularLocation>
</comment>
<feature type="compositionally biased region" description="Low complexity" evidence="7">
    <location>
        <begin position="46"/>
        <end position="58"/>
    </location>
</feature>
<evidence type="ECO:0000256" key="1">
    <source>
        <dbReference type="ARBA" id="ARBA00004123"/>
    </source>
</evidence>
<evidence type="ECO:0000259" key="8">
    <source>
        <dbReference type="PROSITE" id="PS50217"/>
    </source>
</evidence>
<keyword evidence="3" id="KW-0238">DNA-binding</keyword>
<feature type="region of interest" description="Disordered" evidence="7">
    <location>
        <begin position="114"/>
        <end position="294"/>
    </location>
</feature>
<dbReference type="GO" id="GO:0003700">
    <property type="term" value="F:DNA-binding transcription factor activity"/>
    <property type="evidence" value="ECO:0007669"/>
    <property type="project" value="InterPro"/>
</dbReference>
<accession>A0AAW1RM46</accession>
<reference evidence="9 10" key="1">
    <citation type="journal article" date="2024" name="Nat. Commun.">
        <title>Phylogenomics reveals the evolutionary origins of lichenization in chlorophyte algae.</title>
        <authorList>
            <person name="Puginier C."/>
            <person name="Libourel C."/>
            <person name="Otte J."/>
            <person name="Skaloud P."/>
            <person name="Haon M."/>
            <person name="Grisel S."/>
            <person name="Petersen M."/>
            <person name="Berrin J.G."/>
            <person name="Delaux P.M."/>
            <person name="Dal Grande F."/>
            <person name="Keller J."/>
        </authorList>
    </citation>
    <scope>NUCLEOTIDE SEQUENCE [LARGE SCALE GENOMIC DNA]</scope>
    <source>
        <strain evidence="9 10">SAG 2145</strain>
    </source>
</reference>
<dbReference type="SUPFAM" id="SSF57959">
    <property type="entry name" value="Leucine zipper domain"/>
    <property type="match status" value="1"/>
</dbReference>
<proteinExistence type="predicted"/>
<name>A0AAW1RM46_9CHLO</name>
<keyword evidence="2" id="KW-0805">Transcription regulation</keyword>
<keyword evidence="6" id="KW-0175">Coiled coil</keyword>
<dbReference type="InterPro" id="IPR004827">
    <property type="entry name" value="bZIP"/>
</dbReference>
<feature type="coiled-coil region" evidence="6">
    <location>
        <begin position="331"/>
        <end position="375"/>
    </location>
</feature>
<evidence type="ECO:0000256" key="7">
    <source>
        <dbReference type="SAM" id="MobiDB-lite"/>
    </source>
</evidence>
<dbReference type="SMART" id="SM00338">
    <property type="entry name" value="BRLZ"/>
    <property type="match status" value="1"/>
</dbReference>
<dbReference type="EMBL" id="JALJOS010000009">
    <property type="protein sequence ID" value="KAK9834777.1"/>
    <property type="molecule type" value="Genomic_DNA"/>
</dbReference>
<keyword evidence="4" id="KW-0804">Transcription</keyword>
<evidence type="ECO:0000313" key="10">
    <source>
        <dbReference type="Proteomes" id="UP001438707"/>
    </source>
</evidence>
<evidence type="ECO:0000256" key="3">
    <source>
        <dbReference type="ARBA" id="ARBA00023125"/>
    </source>
</evidence>
<protein>
    <recommendedName>
        <fullName evidence="8">BZIP domain-containing protein</fullName>
    </recommendedName>
</protein>
<dbReference type="CDD" id="cd14703">
    <property type="entry name" value="bZIP_plant_RF2"/>
    <property type="match status" value="1"/>
</dbReference>
<evidence type="ECO:0000313" key="9">
    <source>
        <dbReference type="EMBL" id="KAK9834777.1"/>
    </source>
</evidence>
<sequence>MDQQALVSTAAAASHVNQSQLDPFSQRHGSVHQPCSNTLLSRQSWQGPVLTLQQQQTPEQDEPPPGSSHAWPAMNQPRGVATALQHKQAQLQLHHAQPAHRIQLFEASVVQPPEDAVPFQPSQPHRRQQHQQQSQQLHEESLRPGNLSVWGHREDLPGDSDPVAQIQPLDPGWPFDASSPLAMAGRPSIEPGTQDPAISSSDHAGSQDQKAEPGLLARAGSSPDADFPSQAEESQAGPCLRRGPKRRARAAVLSLADLGEDADEPPAPAAGKRRGRRRGGSASAAGGLGIPEDQLVSMGSKRASRVLANRQSAARSKERKEQYTMTLEGQVESLQAELTCERAQMKQLREDMKSLEAANQKLRQQTDQLRQQIRQQLHPAATQQARWQNPESQAHAMPTLPFTQELSSLQVPLYPNLGGRAQSRDISQTSDLPRSGQVHRYRAEAPDMAAHPMFSMPQILGSRAANLQPGSWQLQQQQLDEPVLQSLSVPASAAYSRPLRQEHGTLQTFGLPTSTADSLTSLHNFL</sequence>
<dbReference type="Proteomes" id="UP001438707">
    <property type="component" value="Unassembled WGS sequence"/>
</dbReference>